<evidence type="ECO:0000313" key="1">
    <source>
        <dbReference type="EMBL" id="EAT91976.1"/>
    </source>
</evidence>
<dbReference type="RefSeq" id="XP_001791166.1">
    <property type="nucleotide sequence ID" value="XM_001791114.1"/>
</dbReference>
<sequence length="34" mass="3705">MGAVVRAQLMVLVLVRGVVVWWCSSSSRQCNGRG</sequence>
<organism evidence="1 2">
    <name type="scientific">Phaeosphaeria nodorum (strain SN15 / ATCC MYA-4574 / FGSC 10173)</name>
    <name type="common">Glume blotch fungus</name>
    <name type="synonym">Parastagonospora nodorum</name>
    <dbReference type="NCBI Taxonomy" id="321614"/>
    <lineage>
        <taxon>Eukaryota</taxon>
        <taxon>Fungi</taxon>
        <taxon>Dikarya</taxon>
        <taxon>Ascomycota</taxon>
        <taxon>Pezizomycotina</taxon>
        <taxon>Dothideomycetes</taxon>
        <taxon>Pleosporomycetidae</taxon>
        <taxon>Pleosporales</taxon>
        <taxon>Pleosporineae</taxon>
        <taxon>Phaeosphaeriaceae</taxon>
        <taxon>Parastagonospora</taxon>
    </lineage>
</organism>
<reference evidence="2" key="1">
    <citation type="journal article" date="2007" name="Plant Cell">
        <title>Dothideomycete-plant interactions illuminated by genome sequencing and EST analysis of the wheat pathogen Stagonospora nodorum.</title>
        <authorList>
            <person name="Hane J.K."/>
            <person name="Lowe R.G."/>
            <person name="Solomon P.S."/>
            <person name="Tan K.C."/>
            <person name="Schoch C.L."/>
            <person name="Spatafora J.W."/>
            <person name="Crous P.W."/>
            <person name="Kodira C."/>
            <person name="Birren B.W."/>
            <person name="Galagan J.E."/>
            <person name="Torriani S.F."/>
            <person name="McDonald B.A."/>
            <person name="Oliver R.P."/>
        </authorList>
    </citation>
    <scope>NUCLEOTIDE SEQUENCE [LARGE SCALE GENOMIC DNA]</scope>
    <source>
        <strain evidence="2">SN15 / ATCC MYA-4574 / FGSC 10173</strain>
    </source>
</reference>
<gene>
    <name evidence="1" type="ORF">SNOG_00481</name>
</gene>
<evidence type="ECO:0000313" key="2">
    <source>
        <dbReference type="Proteomes" id="UP000001055"/>
    </source>
</evidence>
<dbReference type="GeneID" id="5967941"/>
<dbReference type="KEGG" id="pno:SNOG_00481"/>
<accession>Q0V683</accession>
<dbReference type="AlphaFoldDB" id="Q0V683"/>
<dbReference type="HOGENOM" id="CLU_3377308_0_0_1"/>
<name>Q0V683_PHANO</name>
<protein>
    <submittedName>
        <fullName evidence="1">Uncharacterized protein</fullName>
    </submittedName>
</protein>
<dbReference type="InParanoid" id="Q0V683"/>
<proteinExistence type="predicted"/>
<dbReference type="EMBL" id="CH445325">
    <property type="protein sequence ID" value="EAT91976.1"/>
    <property type="molecule type" value="Genomic_DNA"/>
</dbReference>
<dbReference type="Proteomes" id="UP000001055">
    <property type="component" value="Unassembled WGS sequence"/>
</dbReference>